<keyword evidence="2" id="KW-0812">Transmembrane</keyword>
<dbReference type="AlphaFoldDB" id="A0AAE1B6C3"/>
<proteinExistence type="predicted"/>
<keyword evidence="4" id="KW-1185">Reference proteome</keyword>
<gene>
    <name evidence="3" type="ORF">RRG08_052762</name>
</gene>
<evidence type="ECO:0000313" key="4">
    <source>
        <dbReference type="Proteomes" id="UP001283361"/>
    </source>
</evidence>
<accession>A0AAE1B6C3</accession>
<dbReference type="Proteomes" id="UP001283361">
    <property type="component" value="Unassembled WGS sequence"/>
</dbReference>
<comment type="caution">
    <text evidence="3">The sequence shown here is derived from an EMBL/GenBank/DDBJ whole genome shotgun (WGS) entry which is preliminary data.</text>
</comment>
<evidence type="ECO:0000313" key="3">
    <source>
        <dbReference type="EMBL" id="KAK3800377.1"/>
    </source>
</evidence>
<name>A0AAE1B6C3_9GAST</name>
<feature type="region of interest" description="Disordered" evidence="1">
    <location>
        <begin position="1"/>
        <end position="21"/>
    </location>
</feature>
<keyword evidence="2" id="KW-0472">Membrane</keyword>
<keyword evidence="2" id="KW-1133">Transmembrane helix</keyword>
<reference evidence="3" key="1">
    <citation type="journal article" date="2023" name="G3 (Bethesda)">
        <title>A reference genome for the long-term kleptoplast-retaining sea slug Elysia crispata morphotype clarki.</title>
        <authorList>
            <person name="Eastman K.E."/>
            <person name="Pendleton A.L."/>
            <person name="Shaikh M.A."/>
            <person name="Suttiyut T."/>
            <person name="Ogas R."/>
            <person name="Tomko P."/>
            <person name="Gavelis G."/>
            <person name="Widhalm J.R."/>
            <person name="Wisecaver J.H."/>
        </authorList>
    </citation>
    <scope>NUCLEOTIDE SEQUENCE</scope>
    <source>
        <strain evidence="3">ECLA1</strain>
    </source>
</reference>
<feature type="transmembrane region" description="Helical" evidence="2">
    <location>
        <begin position="41"/>
        <end position="67"/>
    </location>
</feature>
<sequence length="169" mass="20006">MADTVIEENGNLHEEKMEPMKSEDKSEKLNLLEHIFSWRGVIYFLLHFTFIAWCIPRSATSMAFVCINSRREKVLRMLNTSSEALKEDQDLFEREDISISGHNFSELQANAYRHRENIQYRKYCHQWWDGFSTKQAYFWLEGKLPTTDKVSRVMNVKLSREPNESTCIS</sequence>
<evidence type="ECO:0000256" key="1">
    <source>
        <dbReference type="SAM" id="MobiDB-lite"/>
    </source>
</evidence>
<evidence type="ECO:0000256" key="2">
    <source>
        <dbReference type="SAM" id="Phobius"/>
    </source>
</evidence>
<feature type="compositionally biased region" description="Basic and acidic residues" evidence="1">
    <location>
        <begin position="10"/>
        <end position="21"/>
    </location>
</feature>
<protein>
    <submittedName>
        <fullName evidence="3">Uncharacterized protein</fullName>
    </submittedName>
</protein>
<dbReference type="EMBL" id="JAWDGP010000459">
    <property type="protein sequence ID" value="KAK3800377.1"/>
    <property type="molecule type" value="Genomic_DNA"/>
</dbReference>
<organism evidence="3 4">
    <name type="scientific">Elysia crispata</name>
    <name type="common">lettuce slug</name>
    <dbReference type="NCBI Taxonomy" id="231223"/>
    <lineage>
        <taxon>Eukaryota</taxon>
        <taxon>Metazoa</taxon>
        <taxon>Spiralia</taxon>
        <taxon>Lophotrochozoa</taxon>
        <taxon>Mollusca</taxon>
        <taxon>Gastropoda</taxon>
        <taxon>Heterobranchia</taxon>
        <taxon>Euthyneura</taxon>
        <taxon>Panpulmonata</taxon>
        <taxon>Sacoglossa</taxon>
        <taxon>Placobranchoidea</taxon>
        <taxon>Plakobranchidae</taxon>
        <taxon>Elysia</taxon>
    </lineage>
</organism>